<evidence type="ECO:0000313" key="4">
    <source>
        <dbReference type="EMBL" id="OGL72830.1"/>
    </source>
</evidence>
<feature type="region of interest" description="Disordered" evidence="1">
    <location>
        <begin position="459"/>
        <end position="480"/>
    </location>
</feature>
<dbReference type="Proteomes" id="UP000177088">
    <property type="component" value="Unassembled WGS sequence"/>
</dbReference>
<comment type="caution">
    <text evidence="4">The sequence shown here is derived from an EMBL/GenBank/DDBJ whole genome shotgun (WGS) entry which is preliminary data.</text>
</comment>
<feature type="compositionally biased region" description="Acidic residues" evidence="1">
    <location>
        <begin position="462"/>
        <end position="471"/>
    </location>
</feature>
<evidence type="ECO:0000259" key="3">
    <source>
        <dbReference type="Pfam" id="PF26449"/>
    </source>
</evidence>
<dbReference type="InterPro" id="IPR058441">
    <property type="entry name" value="DUF8128"/>
</dbReference>
<accession>A0A1F7U3I8</accession>
<sequence>MPTISINPQYFLDLGTMPFGMVIWRLLLDGGWVLLIPVFWFGFTGLWLNARRAKYAETLTFTVLAIDVPKANLQTVKAVEHIFSHFAVGYAWGDNIDKWWHGKFTPPFSFEIVSLDGYVQFLVRCPSKYRDMVEASIYSQYPDAEIIEVADYTDKVPVTYPDQEWDLFGTELVLAKPWSLPIRTHEAFEHTGAEVVFKDPMSSLLESMSMLKHGEQLWLQILVTPTDGSWKDKSEEFANKMVGKKPPEKKSPLDAIFWLPNAIIKEFMDMILGGGEAVPEKKPEASQKLLSLTPGEKNVLEAVQEKATKVGFSCKIRIVYVAHRNVFSKGRLSGVNGAFAQFAIQNMNSFRPYGPVMPSGTYFYQRWSEQTKKMALLRNYRNRSMSGATSYILNVEELATIYHFPMEQVKASQVQKTEAKRAEPPSSLPTRESAATGLRHFQPIKKAAPPVKPAAIVAPLDADADLDEDAAEPPSNLPLA</sequence>
<evidence type="ECO:0000256" key="2">
    <source>
        <dbReference type="SAM" id="Phobius"/>
    </source>
</evidence>
<feature type="region of interest" description="Disordered" evidence="1">
    <location>
        <begin position="415"/>
        <end position="444"/>
    </location>
</feature>
<proteinExistence type="predicted"/>
<gene>
    <name evidence="4" type="ORF">A3C96_02215</name>
</gene>
<dbReference type="AlphaFoldDB" id="A0A1F7U3I8"/>
<keyword evidence="2" id="KW-0812">Transmembrane</keyword>
<name>A0A1F7U3I8_9BACT</name>
<evidence type="ECO:0000256" key="1">
    <source>
        <dbReference type="SAM" id="MobiDB-lite"/>
    </source>
</evidence>
<evidence type="ECO:0000313" key="5">
    <source>
        <dbReference type="Proteomes" id="UP000177088"/>
    </source>
</evidence>
<keyword evidence="2" id="KW-0472">Membrane</keyword>
<feature type="domain" description="DUF8128" evidence="3">
    <location>
        <begin position="106"/>
        <end position="416"/>
    </location>
</feature>
<reference evidence="4 5" key="1">
    <citation type="journal article" date="2016" name="Nat. Commun.">
        <title>Thousands of microbial genomes shed light on interconnected biogeochemical processes in an aquifer system.</title>
        <authorList>
            <person name="Anantharaman K."/>
            <person name="Brown C.T."/>
            <person name="Hug L.A."/>
            <person name="Sharon I."/>
            <person name="Castelle C.J."/>
            <person name="Probst A.J."/>
            <person name="Thomas B.C."/>
            <person name="Singh A."/>
            <person name="Wilkins M.J."/>
            <person name="Karaoz U."/>
            <person name="Brodie E.L."/>
            <person name="Williams K.H."/>
            <person name="Hubbard S.S."/>
            <person name="Banfield J.F."/>
        </authorList>
    </citation>
    <scope>NUCLEOTIDE SEQUENCE [LARGE SCALE GENOMIC DNA]</scope>
</reference>
<keyword evidence="2" id="KW-1133">Transmembrane helix</keyword>
<protein>
    <recommendedName>
        <fullName evidence="3">DUF8128 domain-containing protein</fullName>
    </recommendedName>
</protein>
<feature type="transmembrane region" description="Helical" evidence="2">
    <location>
        <begin position="22"/>
        <end position="48"/>
    </location>
</feature>
<dbReference type="EMBL" id="MGEA01000082">
    <property type="protein sequence ID" value="OGL72830.1"/>
    <property type="molecule type" value="Genomic_DNA"/>
</dbReference>
<organism evidence="4 5">
    <name type="scientific">Candidatus Uhrbacteria bacterium RIFCSPHIGHO2_02_FULL_60_10</name>
    <dbReference type="NCBI Taxonomy" id="1802392"/>
    <lineage>
        <taxon>Bacteria</taxon>
        <taxon>Candidatus Uhriibacteriota</taxon>
    </lineage>
</organism>
<dbReference type="Pfam" id="PF26449">
    <property type="entry name" value="DUF8128"/>
    <property type="match status" value="1"/>
</dbReference>